<evidence type="ECO:0000256" key="1">
    <source>
        <dbReference type="ARBA" id="ARBA00022527"/>
    </source>
</evidence>
<dbReference type="PROSITE" id="PS50297">
    <property type="entry name" value="ANK_REP_REGION"/>
    <property type="match status" value="8"/>
</dbReference>
<dbReference type="InterPro" id="IPR036770">
    <property type="entry name" value="Ankyrin_rpt-contain_sf"/>
</dbReference>
<protein>
    <submittedName>
        <fullName evidence="9">Unnamed protein product</fullName>
    </submittedName>
</protein>
<feature type="repeat" description="ANK" evidence="6">
    <location>
        <begin position="201"/>
        <end position="234"/>
    </location>
</feature>
<evidence type="ECO:0000256" key="4">
    <source>
        <dbReference type="ARBA" id="ARBA00022840"/>
    </source>
</evidence>
<proteinExistence type="predicted"/>
<feature type="repeat" description="ANK" evidence="6">
    <location>
        <begin position="711"/>
        <end position="744"/>
    </location>
</feature>
<feature type="repeat" description="ANK" evidence="6">
    <location>
        <begin position="337"/>
        <end position="370"/>
    </location>
</feature>
<dbReference type="Pfam" id="PF07714">
    <property type="entry name" value="PK_Tyr_Ser-Thr"/>
    <property type="match status" value="1"/>
</dbReference>
<feature type="repeat" description="ANK" evidence="6">
    <location>
        <begin position="371"/>
        <end position="393"/>
    </location>
</feature>
<evidence type="ECO:0000313" key="10">
    <source>
        <dbReference type="Proteomes" id="UP001165121"/>
    </source>
</evidence>
<feature type="repeat" description="ANK" evidence="6">
    <location>
        <begin position="65"/>
        <end position="98"/>
    </location>
</feature>
<dbReference type="InterPro" id="IPR008271">
    <property type="entry name" value="Ser/Thr_kinase_AS"/>
</dbReference>
<dbReference type="SUPFAM" id="SSF56112">
    <property type="entry name" value="Protein kinase-like (PK-like)"/>
    <property type="match status" value="2"/>
</dbReference>
<keyword evidence="5 6" id="KW-0040">ANK repeat</keyword>
<evidence type="ECO:0000313" key="9">
    <source>
        <dbReference type="EMBL" id="GMF57656.1"/>
    </source>
</evidence>
<dbReference type="PANTHER" id="PTHR24166:SF48">
    <property type="entry name" value="PROTEIN VAPYRIN"/>
    <property type="match status" value="1"/>
</dbReference>
<dbReference type="InterPro" id="IPR001245">
    <property type="entry name" value="Ser-Thr/Tyr_kinase_cat_dom"/>
</dbReference>
<keyword evidence="1" id="KW-0418">Kinase</keyword>
<evidence type="ECO:0000256" key="6">
    <source>
        <dbReference type="PROSITE-ProRule" id="PRU00023"/>
    </source>
</evidence>
<dbReference type="Gene3D" id="1.10.510.10">
    <property type="entry name" value="Transferase(Phosphotransferase) domain 1"/>
    <property type="match status" value="2"/>
</dbReference>
<dbReference type="InterPro" id="IPR050889">
    <property type="entry name" value="Dendritic_Spine_Reg/Scaffold"/>
</dbReference>
<sequence length="1556" mass="169018">MREESEYKCDAAEMEELSRLRLTVEQGGELDVNKVLMEVVENGHLEVAQFLVEDCNADVNLKVDEGGTALMMAACEGHLDVVRFLVEECNADINAKNDGGLTALMMAIGEGRLDVVRYLAKECDSDANAKANIDFMTLMCAVFSGHLDVVRFLAIDCGADVNVNNKYAGTALMLAAEEGHLDVVRFLVKNCDANVDVKANNGDTALMRAVERGSFDVVLFLIKDCGADVNVKDNSGATPLMRAAGGARLDVVRFLIKDCGAGVNVKDSKGATTLIRAAGGGHLDVVRSLIEDSDAEVDVKDSKGATSLMRAVIGGHHDVVFFLVKDCGAGVNVKDNNGDTALTKAAGGGDHDVVRFLIKDGGANVNVKDSKGATPLMRAAEGGHLDIVRFLIKDCCADVNVKDDNGGTALMRAARGGYLNVVGFLFKDCGAVVTVRNNDGDTALMRAAEGGHLDVVRFLIKDGDAVVTVKNNDGDTALMRAAGGGHLDVVRFLIKDGDADVNVNDNNEETALMRAARGGYLDIVLFLIKDCAAGVNVKDSKGATALMRAAGGGFLDVVRFLIKDCGADSNVKDDDGDSALMRATGRGYLDVVQFLGKECNADVHVKDNNGGTTLLRAARGGYLDVVEFLIKDCGVGVNAKDDNGDTALTTAAGGGDLDVVRFLIKDSGAVVTAKNNDGDTALMRAAGEGRLDVVRFLIRDAGADVNVKDNNGDTALITAAGGGHVGVVRFLIKDCGANVNVKDSNGDTALMRAAGGGHLDIVRFLIIDGDADVNTKNNDGVSAIRIAADHGHTDIVGGLAPFVLPQRQMLTSDTWKDLSRNVSTAESLSSYIPPTEVEVGEFYEQGNFGGNFQAKWLDADAVAKLFIPDASHGTLEQEVCLWQQLRHPNVLKLYGICQAGPSVNLFVCEYASLGSLAEYAGKFNSFWHEKPPLMWKYLYEAALGLEYLHERGIVHGDLRCRNILVGSDGLAKLSNFGLAGFTRKSSSVSNVVWSMRWQAPEVLEGNAPSRESDVYSLGMCILEAESGEIPWCRDNPARASEKKMKWNANTQERASNRTNDPNSPELDFYFFDSEHPSFVQSSRELVWQMCRRDPHERPSLASIACKLESLAVEESLGSSQPQLEPTFAFDEYLSGEMTDLWHKLRTCMNESDMVQYHQLFNKLKRVCDCLQRSEQSERLLRQWYSLLTDAYRTIKMTPEETRLLRLTSTSVTTTSLYSFSWRVDALLTSLGESVSEEKVASWQQQRREEAAAFVSGISDTVLLLQLVRSVEEKAAFLQSLKAEMESPDDKYTAEQRNMMKRIYDEIEGKLGADGDVQKLTPEWFIPWYELIVDKGNHLGTGGFGSVCRGRWLDSEVVVKEVLLPGSAQVSIWADSYDSLLLSSTDEAPSDPEVADKRAKARVMFRHEADIWFRLSHPHVVRLFGACHIGRPFFVCAYAAHGTLDSYLRKHPDELWTKLREAALGVQYLHARGVVHGDLKGNNIVVGSDMKAKVTDFGLSSSSESEGSSPISGAWHWVAPECLIDRDGEQAAPRPTFESDVVSTMGTSCQFSSEVSC</sequence>
<feature type="repeat" description="ANK" evidence="6">
    <location>
        <begin position="677"/>
        <end position="710"/>
    </location>
</feature>
<dbReference type="InterPro" id="IPR017441">
    <property type="entry name" value="Protein_kinase_ATP_BS"/>
</dbReference>
<dbReference type="SMART" id="SM00220">
    <property type="entry name" value="S_TKc"/>
    <property type="match status" value="2"/>
</dbReference>
<dbReference type="InterPro" id="IPR002110">
    <property type="entry name" value="Ankyrin_rpt"/>
</dbReference>
<evidence type="ECO:0000256" key="5">
    <source>
        <dbReference type="ARBA" id="ARBA00023043"/>
    </source>
</evidence>
<dbReference type="PROSITE" id="PS50088">
    <property type="entry name" value="ANK_REPEAT"/>
    <property type="match status" value="11"/>
</dbReference>
<feature type="repeat" description="ANK" evidence="6">
    <location>
        <begin position="473"/>
        <end position="497"/>
    </location>
</feature>
<feature type="repeat" description="ANK" evidence="6">
    <location>
        <begin position="303"/>
        <end position="336"/>
    </location>
</feature>
<dbReference type="GO" id="GO:0005524">
    <property type="term" value="F:ATP binding"/>
    <property type="evidence" value="ECO:0007669"/>
    <property type="project" value="UniProtKB-UniRule"/>
</dbReference>
<dbReference type="Proteomes" id="UP001165121">
    <property type="component" value="Unassembled WGS sequence"/>
</dbReference>
<dbReference type="InterPro" id="IPR000719">
    <property type="entry name" value="Prot_kinase_dom"/>
</dbReference>
<name>A0A9W6Y9P7_9STRA</name>
<feature type="binding site" evidence="7">
    <location>
        <position position="1359"/>
    </location>
    <ligand>
        <name>ATP</name>
        <dbReference type="ChEBI" id="CHEBI:30616"/>
    </ligand>
</feature>
<comment type="caution">
    <text evidence="9">The sequence shown here is derived from an EMBL/GenBank/DDBJ whole genome shotgun (WGS) entry which is preliminary data.</text>
</comment>
<gene>
    <name evidence="9" type="ORF">Pfra01_002464900</name>
</gene>
<feature type="repeat" description="ANK" evidence="6">
    <location>
        <begin position="643"/>
        <end position="675"/>
    </location>
</feature>
<organism evidence="9 10">
    <name type="scientific">Phytophthora fragariaefolia</name>
    <dbReference type="NCBI Taxonomy" id="1490495"/>
    <lineage>
        <taxon>Eukaryota</taxon>
        <taxon>Sar</taxon>
        <taxon>Stramenopiles</taxon>
        <taxon>Oomycota</taxon>
        <taxon>Peronosporomycetes</taxon>
        <taxon>Peronosporales</taxon>
        <taxon>Peronosporaceae</taxon>
        <taxon>Phytophthora</taxon>
    </lineage>
</organism>
<keyword evidence="2" id="KW-0677">Repeat</keyword>
<keyword evidence="1" id="KW-0808">Transferase</keyword>
<dbReference type="SMART" id="SM00248">
    <property type="entry name" value="ANK"/>
    <property type="match status" value="23"/>
</dbReference>
<reference evidence="9" key="1">
    <citation type="submission" date="2023-04" db="EMBL/GenBank/DDBJ databases">
        <title>Phytophthora fragariaefolia NBRC 109709.</title>
        <authorList>
            <person name="Ichikawa N."/>
            <person name="Sato H."/>
            <person name="Tonouchi N."/>
        </authorList>
    </citation>
    <scope>NUCLEOTIDE SEQUENCE</scope>
    <source>
        <strain evidence="9">NBRC 109709</strain>
    </source>
</reference>
<evidence type="ECO:0000256" key="2">
    <source>
        <dbReference type="ARBA" id="ARBA00022737"/>
    </source>
</evidence>
<keyword evidence="3 7" id="KW-0547">Nucleotide-binding</keyword>
<dbReference type="Pfam" id="PF13637">
    <property type="entry name" value="Ank_4"/>
    <property type="match status" value="1"/>
</dbReference>
<dbReference type="PANTHER" id="PTHR24166">
    <property type="entry name" value="ROLLING PEBBLES, ISOFORM B"/>
    <property type="match status" value="1"/>
</dbReference>
<feature type="repeat" description="ANK" evidence="6">
    <location>
        <begin position="745"/>
        <end position="778"/>
    </location>
</feature>
<keyword evidence="4 7" id="KW-0067">ATP-binding</keyword>
<dbReference type="PROSITE" id="PS00108">
    <property type="entry name" value="PROTEIN_KINASE_ST"/>
    <property type="match status" value="1"/>
</dbReference>
<dbReference type="Pfam" id="PF12796">
    <property type="entry name" value="Ank_2"/>
    <property type="match status" value="6"/>
</dbReference>
<dbReference type="PROSITE" id="PS50011">
    <property type="entry name" value="PROTEIN_KINASE_DOM"/>
    <property type="match status" value="2"/>
</dbReference>
<dbReference type="SUPFAM" id="SSF48403">
    <property type="entry name" value="Ankyrin repeat"/>
    <property type="match status" value="2"/>
</dbReference>
<feature type="domain" description="Protein kinase" evidence="8">
    <location>
        <begin position="837"/>
        <end position="1116"/>
    </location>
</feature>
<keyword evidence="10" id="KW-1185">Reference proteome</keyword>
<dbReference type="Gene3D" id="1.25.40.20">
    <property type="entry name" value="Ankyrin repeat-containing domain"/>
    <property type="match status" value="8"/>
</dbReference>
<dbReference type="Pfam" id="PF00069">
    <property type="entry name" value="Pkinase"/>
    <property type="match status" value="1"/>
</dbReference>
<dbReference type="InterPro" id="IPR008266">
    <property type="entry name" value="Tyr_kinase_AS"/>
</dbReference>
<feature type="domain" description="Protein kinase" evidence="8">
    <location>
        <begin position="1332"/>
        <end position="1556"/>
    </location>
</feature>
<dbReference type="PROSITE" id="PS00109">
    <property type="entry name" value="PROTEIN_KINASE_TYR"/>
    <property type="match status" value="1"/>
</dbReference>
<dbReference type="EMBL" id="BSXT01004383">
    <property type="protein sequence ID" value="GMF57656.1"/>
    <property type="molecule type" value="Genomic_DNA"/>
</dbReference>
<evidence type="ECO:0000256" key="7">
    <source>
        <dbReference type="PROSITE-ProRule" id="PRU10141"/>
    </source>
</evidence>
<accession>A0A9W6Y9P7</accession>
<keyword evidence="1" id="KW-0723">Serine/threonine-protein kinase</keyword>
<dbReference type="OrthoDB" id="111909at2759"/>
<feature type="repeat" description="ANK" evidence="6">
    <location>
        <begin position="439"/>
        <end position="471"/>
    </location>
</feature>
<evidence type="ECO:0000256" key="3">
    <source>
        <dbReference type="ARBA" id="ARBA00022741"/>
    </source>
</evidence>
<dbReference type="InterPro" id="IPR011009">
    <property type="entry name" value="Kinase-like_dom_sf"/>
</dbReference>
<evidence type="ECO:0000259" key="8">
    <source>
        <dbReference type="PROSITE" id="PS50011"/>
    </source>
</evidence>
<dbReference type="GO" id="GO:0004674">
    <property type="term" value="F:protein serine/threonine kinase activity"/>
    <property type="evidence" value="ECO:0007669"/>
    <property type="project" value="UniProtKB-KW"/>
</dbReference>
<dbReference type="PROSITE" id="PS00107">
    <property type="entry name" value="PROTEIN_KINASE_ATP"/>
    <property type="match status" value="1"/>
</dbReference>
<dbReference type="Pfam" id="PF00023">
    <property type="entry name" value="Ank"/>
    <property type="match status" value="1"/>
</dbReference>